<organism evidence="3 4">
    <name type="scientific">Hypsizygus marmoreus</name>
    <name type="common">White beech mushroom</name>
    <name type="synonym">Agaricus marmoreus</name>
    <dbReference type="NCBI Taxonomy" id="39966"/>
    <lineage>
        <taxon>Eukaryota</taxon>
        <taxon>Fungi</taxon>
        <taxon>Dikarya</taxon>
        <taxon>Basidiomycota</taxon>
        <taxon>Agaricomycotina</taxon>
        <taxon>Agaricomycetes</taxon>
        <taxon>Agaricomycetidae</taxon>
        <taxon>Agaricales</taxon>
        <taxon>Tricholomatineae</taxon>
        <taxon>Lyophyllaceae</taxon>
        <taxon>Hypsizygus</taxon>
    </lineage>
</organism>
<accession>A0A369KBF5</accession>
<evidence type="ECO:0000256" key="2">
    <source>
        <dbReference type="SAM" id="SignalP"/>
    </source>
</evidence>
<evidence type="ECO:0000313" key="3">
    <source>
        <dbReference type="EMBL" id="RDB28276.1"/>
    </source>
</evidence>
<feature type="signal peptide" evidence="2">
    <location>
        <begin position="1"/>
        <end position="23"/>
    </location>
</feature>
<name>A0A369KBF5_HYPMA</name>
<sequence>MLPIPLAFICAIAFSTLLPHTYYDQIDRVGAALKRYWGNRVAFVKYAKGGMDGMVEWPFVRIRLHRRVMVSAQQEEEDPADLRLLSLLDALEDHTRIAHIESCSTTAERVEQPEHHPVVFQTLHAAPPNGQLQPSQHILDAQPDHASRFPLLLVLSAGVVSVFVHWHHYSRQRRVRVSYVEKPLSRMHDTAGPWTLNPAETSVMATSLIPPSLEVPGGISSSSTVLCPTFVVHDAPFSYFGQPLVTAAHDIIPQAINGGMVLATAGLNAESSEVVRDVDGDGELVDEMTITKDDPHVPSALSPLLDLSPTARDAPTALSSGAATAISSGADPISSAILNNNLVLQQRLEKLEARIEAFTTQANANIGPEMDLHMKPSAGLDMTDGQMGGKDGVVGQREADDRDGMPSLTDGEGEDDYEDIRPSSQGLRLYQSPSTNVHAGRMNRHLQVLVVDASSMMDLKSIENLIFLVKNDTLFEEDQFLVVSRRRPRHGLRLLAENLAFVIGR</sequence>
<evidence type="ECO:0000313" key="4">
    <source>
        <dbReference type="Proteomes" id="UP000076154"/>
    </source>
</evidence>
<evidence type="ECO:0000256" key="1">
    <source>
        <dbReference type="SAM" id="MobiDB-lite"/>
    </source>
</evidence>
<dbReference type="EMBL" id="LUEZ02000012">
    <property type="protein sequence ID" value="RDB28276.1"/>
    <property type="molecule type" value="Genomic_DNA"/>
</dbReference>
<keyword evidence="4" id="KW-1185">Reference proteome</keyword>
<feature type="chain" id="PRO_5016917689" evidence="2">
    <location>
        <begin position="24"/>
        <end position="505"/>
    </location>
</feature>
<dbReference type="Proteomes" id="UP000076154">
    <property type="component" value="Unassembled WGS sequence"/>
</dbReference>
<dbReference type="InParanoid" id="A0A369KBF5"/>
<proteinExistence type="predicted"/>
<keyword evidence="2" id="KW-0732">Signal</keyword>
<dbReference type="AlphaFoldDB" id="A0A369KBF5"/>
<reference evidence="3" key="1">
    <citation type="submission" date="2018-04" db="EMBL/GenBank/DDBJ databases">
        <title>Whole genome sequencing of Hypsizygus marmoreus.</title>
        <authorList>
            <person name="Choi I.-G."/>
            <person name="Min B."/>
            <person name="Kim J.-G."/>
            <person name="Kim S."/>
            <person name="Oh Y.-L."/>
            <person name="Kong W.-S."/>
            <person name="Park H."/>
            <person name="Jeong J."/>
            <person name="Song E.-S."/>
        </authorList>
    </citation>
    <scope>NUCLEOTIDE SEQUENCE [LARGE SCALE GENOMIC DNA]</scope>
    <source>
        <strain evidence="3">51987-8</strain>
    </source>
</reference>
<gene>
    <name evidence="3" type="ORF">Hypma_001422</name>
</gene>
<feature type="region of interest" description="Disordered" evidence="1">
    <location>
        <begin position="384"/>
        <end position="420"/>
    </location>
</feature>
<comment type="caution">
    <text evidence="3">The sequence shown here is derived from an EMBL/GenBank/DDBJ whole genome shotgun (WGS) entry which is preliminary data.</text>
</comment>
<protein>
    <submittedName>
        <fullName evidence="3">Uncharacterized protein</fullName>
    </submittedName>
</protein>